<reference evidence="4 5" key="1">
    <citation type="submission" date="2024-02" db="EMBL/GenBank/DDBJ databases">
        <title>Roseovarius strain W115 nov., isolated from a marine algae.</title>
        <authorList>
            <person name="Lee M.W."/>
            <person name="Lee J.K."/>
            <person name="Kim J.M."/>
            <person name="Choi D.G."/>
            <person name="Baek J.H."/>
            <person name="Bayburt H."/>
            <person name="Jung J.J."/>
            <person name="Han D.M."/>
            <person name="Jeon C.O."/>
        </authorList>
    </citation>
    <scope>NUCLEOTIDE SEQUENCE [LARGE SCALE GENOMIC DNA]</scope>
    <source>
        <strain evidence="4 5">W115</strain>
    </source>
</reference>
<organism evidence="4 5">
    <name type="scientific">Roseovarius rhodophyticola</name>
    <dbReference type="NCBI Taxonomy" id="3080827"/>
    <lineage>
        <taxon>Bacteria</taxon>
        <taxon>Pseudomonadati</taxon>
        <taxon>Pseudomonadota</taxon>
        <taxon>Alphaproteobacteria</taxon>
        <taxon>Rhodobacterales</taxon>
        <taxon>Roseobacteraceae</taxon>
        <taxon>Roseovarius</taxon>
    </lineage>
</organism>
<dbReference type="Gene3D" id="3.10.105.10">
    <property type="entry name" value="Dipeptide-binding Protein, Domain 3"/>
    <property type="match status" value="1"/>
</dbReference>
<evidence type="ECO:0000313" key="4">
    <source>
        <dbReference type="EMBL" id="WYK17972.1"/>
    </source>
</evidence>
<dbReference type="Gene3D" id="3.40.190.10">
    <property type="entry name" value="Periplasmic binding protein-like II"/>
    <property type="match status" value="1"/>
</dbReference>
<evidence type="ECO:0000256" key="1">
    <source>
        <dbReference type="ARBA" id="ARBA00004418"/>
    </source>
</evidence>
<accession>A0ABZ2TE46</accession>
<dbReference type="InterPro" id="IPR000914">
    <property type="entry name" value="SBP_5_dom"/>
</dbReference>
<protein>
    <submittedName>
        <fullName evidence="4">ABC transporter substrate-binding protein</fullName>
    </submittedName>
</protein>
<dbReference type="PIRSF" id="PIRSF002741">
    <property type="entry name" value="MppA"/>
    <property type="match status" value="1"/>
</dbReference>
<feature type="domain" description="Solute-binding protein family 5" evidence="3">
    <location>
        <begin position="123"/>
        <end position="489"/>
    </location>
</feature>
<dbReference type="Proteomes" id="UP001281305">
    <property type="component" value="Chromosome"/>
</dbReference>
<comment type="similarity">
    <text evidence="2">Belongs to the bacterial solute-binding protein 5 family.</text>
</comment>
<proteinExistence type="inferred from homology"/>
<dbReference type="InterPro" id="IPR039424">
    <property type="entry name" value="SBP_5"/>
</dbReference>
<dbReference type="PANTHER" id="PTHR30290">
    <property type="entry name" value="PERIPLASMIC BINDING COMPONENT OF ABC TRANSPORTER"/>
    <property type="match status" value="1"/>
</dbReference>
<dbReference type="CDD" id="cd08503">
    <property type="entry name" value="PBP2_NikA_DppA_OppA_like_17"/>
    <property type="match status" value="1"/>
</dbReference>
<comment type="subcellular location">
    <subcellularLocation>
        <location evidence="1">Periplasm</location>
    </subcellularLocation>
</comment>
<keyword evidence="5" id="KW-1185">Reference proteome</keyword>
<name>A0ABZ2TE46_9RHOB</name>
<dbReference type="EMBL" id="CP146606">
    <property type="protein sequence ID" value="WYK17972.1"/>
    <property type="molecule type" value="Genomic_DNA"/>
</dbReference>
<evidence type="ECO:0000313" key="5">
    <source>
        <dbReference type="Proteomes" id="UP001281305"/>
    </source>
</evidence>
<gene>
    <name evidence="4" type="ORF">RZS32_016530</name>
</gene>
<dbReference type="SUPFAM" id="SSF53850">
    <property type="entry name" value="Periplasmic binding protein-like II"/>
    <property type="match status" value="1"/>
</dbReference>
<evidence type="ECO:0000259" key="3">
    <source>
        <dbReference type="Pfam" id="PF00496"/>
    </source>
</evidence>
<dbReference type="InterPro" id="IPR030678">
    <property type="entry name" value="Peptide/Ni-bd"/>
</dbReference>
<sequence>MQFTSILTTPAGFLMSFSRTKPSLLHHAIPGLARDLATQRIGRREFLTRACAFGVTAPIALELTGGYRPAYAEAKPIQGGTLRIQQNIKALTDPRSYAWSEMGNLTRGFLEYLVQYNSDGSLQGMLLQTWDVNDTATVYRLALRPDVTWNNGDAFTARDVARNFERWCDTTAPGNSMASRLEALIDPGTGQIIDGAIKLLDDLTIELTLRHPDITLMVNLADYPAAIVHPSFEGGNPFEHGIGTGPFRPVEMQVGERCVLERNLDHTWWGTAIFGGPYLDRVEFLDFGTDPSSWVAAADAGEVDLLYESVGDFIDVLDALGWTQTKTDTTATMIIRANALAEVEGAKPYADAAVRRALAMSVDNEICLELGYAGRGQVAENDHVSPLHPAHAELGPAIYDPAKAREDMAAAGQTEFEHELVTLDDEWQRNTGDAVAAQLRDNGFKVRRSIQPGDTYWSNWQTYPFSATQWNHRPLGVQALSLAYRSNAAWNETGFASDAFDGLLEEATSVVDVEERRKTMGKLQTILRNEGVMIQPYWRSLYNHHNGRVVGAEKHPSNEIHLHKIGFSG</sequence>
<dbReference type="Pfam" id="PF00496">
    <property type="entry name" value="SBP_bac_5"/>
    <property type="match status" value="1"/>
</dbReference>
<evidence type="ECO:0000256" key="2">
    <source>
        <dbReference type="ARBA" id="ARBA00005695"/>
    </source>
</evidence>